<dbReference type="GO" id="GO:0005930">
    <property type="term" value="C:axoneme"/>
    <property type="evidence" value="ECO:0007669"/>
    <property type="project" value="UniProtKB-SubCell"/>
</dbReference>
<feature type="domain" description="Disease resistance R13L4/SHOC-2-like LRR" evidence="5">
    <location>
        <begin position="172"/>
        <end position="413"/>
    </location>
</feature>
<dbReference type="InterPro" id="IPR055414">
    <property type="entry name" value="LRR_R13L4/SHOC2-like"/>
</dbReference>
<comment type="caution">
    <text evidence="6">The sequence shown here is derived from an EMBL/GenBank/DDBJ whole genome shotgun (WGS) entry which is preliminary data.</text>
</comment>
<gene>
    <name evidence="6" type="ORF">HXX76_013002</name>
</gene>
<dbReference type="Proteomes" id="UP000650467">
    <property type="component" value="Unassembled WGS sequence"/>
</dbReference>
<reference evidence="6" key="1">
    <citation type="journal article" date="2020" name="bioRxiv">
        <title>Comparative genomics of Chlamydomonas.</title>
        <authorList>
            <person name="Craig R.J."/>
            <person name="Hasan A.R."/>
            <person name="Ness R.W."/>
            <person name="Keightley P.D."/>
        </authorList>
    </citation>
    <scope>NUCLEOTIDE SEQUENCE</scope>
    <source>
        <strain evidence="6">SAG 7.73</strain>
    </source>
</reference>
<comment type="subcellular location">
    <subcellularLocation>
        <location evidence="1">Cytoplasm</location>
        <location evidence="1">Cytoskeleton</location>
        <location evidence="1">Cilium axoneme</location>
    </subcellularLocation>
</comment>
<evidence type="ECO:0000256" key="4">
    <source>
        <dbReference type="SAM" id="MobiDB-lite"/>
    </source>
</evidence>
<dbReference type="InterPro" id="IPR001611">
    <property type="entry name" value="Leu-rich_rpt"/>
</dbReference>
<feature type="region of interest" description="Disordered" evidence="4">
    <location>
        <begin position="457"/>
        <end position="480"/>
    </location>
</feature>
<dbReference type="Gene3D" id="3.80.10.10">
    <property type="entry name" value="Ribonuclease Inhibitor"/>
    <property type="match status" value="2"/>
</dbReference>
<dbReference type="SMART" id="SM00364">
    <property type="entry name" value="LRR_BAC"/>
    <property type="match status" value="4"/>
</dbReference>
<feature type="region of interest" description="Disordered" evidence="4">
    <location>
        <begin position="676"/>
        <end position="713"/>
    </location>
</feature>
<dbReference type="InterPro" id="IPR003591">
    <property type="entry name" value="Leu-rich_rpt_typical-subtyp"/>
</dbReference>
<keyword evidence="7" id="KW-1185">Reference proteome</keyword>
<dbReference type="OrthoDB" id="676979at2759"/>
<dbReference type="Pfam" id="PF23598">
    <property type="entry name" value="LRR_14"/>
    <property type="match status" value="1"/>
</dbReference>
<protein>
    <recommendedName>
        <fullName evidence="5">Disease resistance R13L4/SHOC-2-like LRR domain-containing protein</fullName>
    </recommendedName>
</protein>
<dbReference type="SUPFAM" id="SSF52058">
    <property type="entry name" value="L domain-like"/>
    <property type="match status" value="1"/>
</dbReference>
<dbReference type="SMART" id="SM00369">
    <property type="entry name" value="LRR_TYP"/>
    <property type="match status" value="8"/>
</dbReference>
<dbReference type="InterPro" id="IPR032675">
    <property type="entry name" value="LRR_dom_sf"/>
</dbReference>
<evidence type="ECO:0000256" key="2">
    <source>
        <dbReference type="ARBA" id="ARBA00022614"/>
    </source>
</evidence>
<feature type="region of interest" description="Disordered" evidence="4">
    <location>
        <begin position="59"/>
        <end position="97"/>
    </location>
</feature>
<dbReference type="EMBL" id="JAEHOC010000048">
    <property type="protein sequence ID" value="KAG2426244.1"/>
    <property type="molecule type" value="Genomic_DNA"/>
</dbReference>
<keyword evidence="2" id="KW-0433">Leucine-rich repeat</keyword>
<evidence type="ECO:0000256" key="3">
    <source>
        <dbReference type="ARBA" id="ARBA00022737"/>
    </source>
</evidence>
<evidence type="ECO:0000256" key="1">
    <source>
        <dbReference type="ARBA" id="ARBA00004430"/>
    </source>
</evidence>
<dbReference type="PANTHER" id="PTHR48051">
    <property type="match status" value="1"/>
</dbReference>
<evidence type="ECO:0000259" key="5">
    <source>
        <dbReference type="Pfam" id="PF23598"/>
    </source>
</evidence>
<accession>A0A835SQ81</accession>
<dbReference type="InterPro" id="IPR050216">
    <property type="entry name" value="LRR_domain-containing"/>
</dbReference>
<dbReference type="AlphaFoldDB" id="A0A835SQ81"/>
<evidence type="ECO:0000313" key="6">
    <source>
        <dbReference type="EMBL" id="KAG2426244.1"/>
    </source>
</evidence>
<dbReference type="PANTHER" id="PTHR48051:SF25">
    <property type="entry name" value="LEUCINE RICH REPEAT PROTEIN"/>
    <property type="match status" value="1"/>
</dbReference>
<proteinExistence type="predicted"/>
<keyword evidence="3" id="KW-0677">Repeat</keyword>
<feature type="compositionally biased region" description="Low complexity" evidence="4">
    <location>
        <begin position="676"/>
        <end position="693"/>
    </location>
</feature>
<dbReference type="PROSITE" id="PS51450">
    <property type="entry name" value="LRR"/>
    <property type="match status" value="2"/>
</dbReference>
<evidence type="ECO:0000313" key="7">
    <source>
        <dbReference type="Proteomes" id="UP000650467"/>
    </source>
</evidence>
<name>A0A835SQ81_CHLIN</name>
<sequence length="808" mass="82355">MAAHCHLAGAGRAPRGWLVHPYSAHVAPSARRSTGALRSVTVVPSAYSRSSWRDAILEEQGEQQQHTSSVPVADGAANGDSALSSRDNGETAAASTGGLGSDTAYTGHQKAVAPCGLSAAELRVKLSLATGSGRLDLTDARLSELPAEVAELTELEELQLSGNCLTRLPDFISRLTALRRLGLAGNLLTELPPGLGALTALEGLWLHGNLLTSLPPQLGQLGALRALSLAGNCISQLPPGCLSGLTSLTDLTLAGNRLTELPPGELAPLAALRKLALNGNKLGQGRDTATQGPLPLGVGRHMGALQELMLQGNCLGAVEASLFDCPALTELSLADNRLTHLPDRLSGATRLARLHLFGNRLQRLAVRQLAGLPALSTVWLEGNAQLPGPDVAALVGAAGLGGMPALKALGLDQGQLAAMRQQGMAGDGSAGGTAASGEVLPRNVRVGSVLDWYGPGPGGGSSCSGDGDDGGGGGGGPGYFKLQYGPQRPGGTLNGAGSSNDVLVVAFGSAPGTPNWGGLLGKVYKAAQSAAESYFDVLYVADPCRDWYGGGSEAAYTYYRARLAATTSSYRRVLLLGDSMGATACLLFADLATAALAFCPQVDLTTASIRPGRPAAWFAALKQRLMASVAAFGDSGGDGSSDGLPAAEGARGGGQLVVLVGTWAHDLDQANMLPQAAQQNQKQAVADASAAGRQQDRARRAARSAGWRDAGGEPGPIGAALHRSPWAWQQEVEVSGAAGSDRSSLGAAGGVSTGATGTGGVVVKVFNVDSHRLAAALDAQGQLMPLIRSAVLEELSLRGAIVRVANLL</sequence>
<organism evidence="6 7">
    <name type="scientific">Chlamydomonas incerta</name>
    <dbReference type="NCBI Taxonomy" id="51695"/>
    <lineage>
        <taxon>Eukaryota</taxon>
        <taxon>Viridiplantae</taxon>
        <taxon>Chlorophyta</taxon>
        <taxon>core chlorophytes</taxon>
        <taxon>Chlorophyceae</taxon>
        <taxon>CS clade</taxon>
        <taxon>Chlamydomonadales</taxon>
        <taxon>Chlamydomonadaceae</taxon>
        <taxon>Chlamydomonas</taxon>
    </lineage>
</organism>